<dbReference type="AlphaFoldDB" id="A0A0A9APZ6"/>
<reference evidence="1" key="2">
    <citation type="journal article" date="2015" name="Data Brief">
        <title>Shoot transcriptome of the giant reed, Arundo donax.</title>
        <authorList>
            <person name="Barrero R.A."/>
            <person name="Guerrero F.D."/>
            <person name="Moolhuijzen P."/>
            <person name="Goolsby J.A."/>
            <person name="Tidwell J."/>
            <person name="Bellgard S.E."/>
            <person name="Bellgard M.I."/>
        </authorList>
    </citation>
    <scope>NUCLEOTIDE SEQUENCE</scope>
    <source>
        <tissue evidence="1">Shoot tissue taken approximately 20 cm above the soil surface</tissue>
    </source>
</reference>
<proteinExistence type="predicted"/>
<sequence>MHELYYGYVGYNRKNV</sequence>
<reference evidence="1" key="1">
    <citation type="submission" date="2014-09" db="EMBL/GenBank/DDBJ databases">
        <authorList>
            <person name="Magalhaes I.L.F."/>
            <person name="Oliveira U."/>
            <person name="Santos F.R."/>
            <person name="Vidigal T.H.D.A."/>
            <person name="Brescovit A.D."/>
            <person name="Santos A.J."/>
        </authorList>
    </citation>
    <scope>NUCLEOTIDE SEQUENCE</scope>
    <source>
        <tissue evidence="1">Shoot tissue taken approximately 20 cm above the soil surface</tissue>
    </source>
</reference>
<accession>A0A0A9APZ6</accession>
<protein>
    <submittedName>
        <fullName evidence="1">Uncharacterized protein</fullName>
    </submittedName>
</protein>
<organism evidence="1">
    <name type="scientific">Arundo donax</name>
    <name type="common">Giant reed</name>
    <name type="synonym">Donax arundinaceus</name>
    <dbReference type="NCBI Taxonomy" id="35708"/>
    <lineage>
        <taxon>Eukaryota</taxon>
        <taxon>Viridiplantae</taxon>
        <taxon>Streptophyta</taxon>
        <taxon>Embryophyta</taxon>
        <taxon>Tracheophyta</taxon>
        <taxon>Spermatophyta</taxon>
        <taxon>Magnoliopsida</taxon>
        <taxon>Liliopsida</taxon>
        <taxon>Poales</taxon>
        <taxon>Poaceae</taxon>
        <taxon>PACMAD clade</taxon>
        <taxon>Arundinoideae</taxon>
        <taxon>Arundineae</taxon>
        <taxon>Arundo</taxon>
    </lineage>
</organism>
<evidence type="ECO:0000313" key="1">
    <source>
        <dbReference type="EMBL" id="JAD53186.1"/>
    </source>
</evidence>
<dbReference type="EMBL" id="GBRH01244709">
    <property type="protein sequence ID" value="JAD53186.1"/>
    <property type="molecule type" value="Transcribed_RNA"/>
</dbReference>
<name>A0A0A9APZ6_ARUDO</name>